<gene>
    <name evidence="3" type="ORF">AMS68_002433</name>
</gene>
<dbReference type="EMBL" id="CP051140">
    <property type="protein sequence ID" value="QIW96915.1"/>
    <property type="molecule type" value="Genomic_DNA"/>
</dbReference>
<dbReference type="OrthoDB" id="10256176at2759"/>
<accession>A0A6H0XQF0</accession>
<dbReference type="InterPro" id="IPR029063">
    <property type="entry name" value="SAM-dependent_MTases_sf"/>
</dbReference>
<dbReference type="Pfam" id="PF08241">
    <property type="entry name" value="Methyltransf_11"/>
    <property type="match status" value="1"/>
</dbReference>
<feature type="region of interest" description="Disordered" evidence="1">
    <location>
        <begin position="809"/>
        <end position="828"/>
    </location>
</feature>
<dbReference type="Gene3D" id="3.40.50.150">
    <property type="entry name" value="Vaccinia Virus protein VP39"/>
    <property type="match status" value="1"/>
</dbReference>
<dbReference type="GO" id="GO:0008757">
    <property type="term" value="F:S-adenosylmethionine-dependent methyltransferase activity"/>
    <property type="evidence" value="ECO:0007669"/>
    <property type="project" value="InterPro"/>
</dbReference>
<feature type="region of interest" description="Disordered" evidence="1">
    <location>
        <begin position="125"/>
        <end position="157"/>
    </location>
</feature>
<feature type="compositionally biased region" description="Low complexity" evidence="1">
    <location>
        <begin position="137"/>
        <end position="150"/>
    </location>
</feature>
<organism evidence="3 4">
    <name type="scientific">Peltaster fructicola</name>
    <dbReference type="NCBI Taxonomy" id="286661"/>
    <lineage>
        <taxon>Eukaryota</taxon>
        <taxon>Fungi</taxon>
        <taxon>Dikarya</taxon>
        <taxon>Ascomycota</taxon>
        <taxon>Pezizomycotina</taxon>
        <taxon>Dothideomycetes</taxon>
        <taxon>Dothideomycetes incertae sedis</taxon>
        <taxon>Peltaster</taxon>
    </lineage>
</organism>
<dbReference type="Proteomes" id="UP000503462">
    <property type="component" value="Chromosome 2"/>
</dbReference>
<evidence type="ECO:0000313" key="3">
    <source>
        <dbReference type="EMBL" id="QIW96915.1"/>
    </source>
</evidence>
<evidence type="ECO:0000313" key="4">
    <source>
        <dbReference type="Proteomes" id="UP000503462"/>
    </source>
</evidence>
<sequence>MAALQLPATTFKPEPVRRQQPRNTFIEDAPQVSVRRAPPQMPVNKKNVTSPMSDNFPTPRATPATATSMMTLCFPLEDRPTSPASSDTQSHSDDGSLWSKRSSNTSFDSMYDLSETEDVQIKLSTSVKRRVAHVRRQPSISIPSPSQWPQPKKHQATPISPSVAVQLSPAILRRFQSQTLQLPATSSAPSLDGSFTSDELAASSCPSTPDLHAQDNGEWDAPLQLDPSAFSILQHISGEHPAEQETVIEVPDEVAGEMCEVVESPGRFGGLQIHTSSLAAPTCNEDELSALSIPSPSHFFSSLDSAVARRAWTGNDAPNTSTATEFYGVPFKAAEPASGLATSTATEFYGVPWKTRPENPVEHTITIAASTQEDDEPLTARRTIRSPMDPVVEVDEIDENYHVTLEQTANANIDRTQMWLSTQKEYLDTALGEDDSVLDSFSEIDGASPSTPSHIISPTDALSPSSKKAVRFLQAAAEEEAIKTEKIVKRISPIHDGTFWEAFCHTKRSARARDVFQHRQMRAEAEQVRRNSASKGHAGQLKGAFEIAAKADRPLSGFVNDGPADEEKKEAIARAERERQALDQIQPSSWHVQAQKELNGGTLLTSPIVATFKNRTDINILDVAGQAHCSWAWDVAVTHPGATVYTTVATDVEAHIAESSLDGPDNHCVVAAPKPWEMPFEDNFFDVVSARNLYMHLRTYVPSNSDCGDEWDLTLRECMRILKPGGYLEFDLLDAEIMHPEPAAQALGVEFAFNLKTRGYDPCSGKNFLPRLKRAGFRNIKRAWMLLPLANAAPQWTDSGKSAMRIQTPASSAGFGPETPQYDPPLTGSTTDVRAITGLVGARSWEQWMLKINSELGRDEARCLDGVANALGESGRSDAGWRCLVGWAQKA</sequence>
<dbReference type="AlphaFoldDB" id="A0A6H0XQF0"/>
<feature type="region of interest" description="Disordered" evidence="1">
    <location>
        <begin position="183"/>
        <end position="212"/>
    </location>
</feature>
<keyword evidence="4" id="KW-1185">Reference proteome</keyword>
<evidence type="ECO:0000256" key="1">
    <source>
        <dbReference type="SAM" id="MobiDB-lite"/>
    </source>
</evidence>
<reference evidence="3 4" key="1">
    <citation type="journal article" date="2016" name="Sci. Rep.">
        <title>Peltaster fructicola genome reveals evolution from an invasive phytopathogen to an ectophytic parasite.</title>
        <authorList>
            <person name="Xu C."/>
            <person name="Chen H."/>
            <person name="Gleason M.L."/>
            <person name="Xu J.R."/>
            <person name="Liu H."/>
            <person name="Zhang R."/>
            <person name="Sun G."/>
        </authorList>
    </citation>
    <scope>NUCLEOTIDE SEQUENCE [LARGE SCALE GENOMIC DNA]</scope>
    <source>
        <strain evidence="3 4">LNHT1506</strain>
    </source>
</reference>
<feature type="compositionally biased region" description="Polar residues" evidence="1">
    <location>
        <begin position="46"/>
        <end position="56"/>
    </location>
</feature>
<name>A0A6H0XQF0_9PEZI</name>
<proteinExistence type="predicted"/>
<dbReference type="InterPro" id="IPR013216">
    <property type="entry name" value="Methyltransf_11"/>
</dbReference>
<dbReference type="SUPFAM" id="SSF53335">
    <property type="entry name" value="S-adenosyl-L-methionine-dependent methyltransferases"/>
    <property type="match status" value="1"/>
</dbReference>
<feature type="compositionally biased region" description="Polar residues" evidence="1">
    <location>
        <begin position="183"/>
        <end position="197"/>
    </location>
</feature>
<feature type="compositionally biased region" description="Basic residues" evidence="1">
    <location>
        <begin position="127"/>
        <end position="136"/>
    </location>
</feature>
<feature type="region of interest" description="Disordered" evidence="1">
    <location>
        <begin position="1"/>
        <end position="63"/>
    </location>
</feature>
<evidence type="ECO:0000259" key="2">
    <source>
        <dbReference type="Pfam" id="PF08241"/>
    </source>
</evidence>
<feature type="domain" description="Methyltransferase type 11" evidence="2">
    <location>
        <begin position="662"/>
        <end position="728"/>
    </location>
</feature>
<protein>
    <recommendedName>
        <fullName evidence="2">Methyltransferase type 11 domain-containing protein</fullName>
    </recommendedName>
</protein>
<feature type="region of interest" description="Disordered" evidence="1">
    <location>
        <begin position="75"/>
        <end position="104"/>
    </location>
</feature>